<dbReference type="EMBL" id="LR797355">
    <property type="protein sequence ID" value="CAB4204990.1"/>
    <property type="molecule type" value="Genomic_DNA"/>
</dbReference>
<evidence type="ECO:0000313" key="1">
    <source>
        <dbReference type="EMBL" id="CAB4195849.1"/>
    </source>
</evidence>
<evidence type="ECO:0000313" key="2">
    <source>
        <dbReference type="EMBL" id="CAB4204990.1"/>
    </source>
</evidence>
<sequence length="152" mass="16547">MLRPGPGARATVAARGHLSSKATGVPYVYRVPHYRGHGLGDHMRDKTTPLTCYYCDEPLGPGDLTLTKGDGDEIRHARCPSLDRPRPVVWCALCDLPIKPGQRTGVGDGEVWHRSCEGTRIAGASRGRGVCEDAPCCGCCGVERWESWEDDQ</sequence>
<gene>
    <name evidence="1" type="ORF">UFOVP1287_35</name>
    <name evidence="2" type="ORF">UFOVP1408_5</name>
</gene>
<organism evidence="1">
    <name type="scientific">uncultured Caudovirales phage</name>
    <dbReference type="NCBI Taxonomy" id="2100421"/>
    <lineage>
        <taxon>Viruses</taxon>
        <taxon>Duplodnaviria</taxon>
        <taxon>Heunggongvirae</taxon>
        <taxon>Uroviricota</taxon>
        <taxon>Caudoviricetes</taxon>
        <taxon>Peduoviridae</taxon>
        <taxon>Maltschvirus</taxon>
        <taxon>Maltschvirus maltsch</taxon>
    </lineage>
</organism>
<accession>A0A6J5RFR3</accession>
<reference evidence="1" key="1">
    <citation type="submission" date="2020-05" db="EMBL/GenBank/DDBJ databases">
        <authorList>
            <person name="Chiriac C."/>
            <person name="Salcher M."/>
            <person name="Ghai R."/>
            <person name="Kavagutti S V."/>
        </authorList>
    </citation>
    <scope>NUCLEOTIDE SEQUENCE</scope>
</reference>
<name>A0A6J5RFR3_9CAUD</name>
<dbReference type="EMBL" id="LR797239">
    <property type="protein sequence ID" value="CAB4195849.1"/>
    <property type="molecule type" value="Genomic_DNA"/>
</dbReference>
<proteinExistence type="predicted"/>
<protein>
    <submittedName>
        <fullName evidence="1">Uncharacterized protein</fullName>
    </submittedName>
</protein>